<dbReference type="GO" id="GO:0005886">
    <property type="term" value="C:plasma membrane"/>
    <property type="evidence" value="ECO:0007669"/>
    <property type="project" value="TreeGrafter"/>
</dbReference>
<feature type="signal peptide" evidence="2">
    <location>
        <begin position="1"/>
        <end position="22"/>
    </location>
</feature>
<comment type="caution">
    <text evidence="3">The sequence shown here is derived from an EMBL/GenBank/DDBJ whole genome shotgun (WGS) entry which is preliminary data.</text>
</comment>
<dbReference type="eggNOG" id="COG1989">
    <property type="taxonomic scope" value="Bacteria"/>
</dbReference>
<dbReference type="GO" id="GO:0004190">
    <property type="term" value="F:aspartic-type endopeptidase activity"/>
    <property type="evidence" value="ECO:0007669"/>
    <property type="project" value="TreeGrafter"/>
</dbReference>
<feature type="chain" id="PRO_5039350917" evidence="2">
    <location>
        <begin position="23"/>
        <end position="250"/>
    </location>
</feature>
<sequence length="250" mass="25503">MPTALIAALTAAVVAIAALVLAAGPAASAAREYVARLAATDSTDSTHAPQIRRPWLLERRFQALIALALMGPILWRGVDRALADTLVALPLVAVLGVACCVDAVSHRLPNRLLGWAALWLIAATGLHLGAEMLSSALGGTETSGAAGALGALWPVGRAALAALGIGIVMVVMALLPSGLGFGDVKLSALCALWLGQLSAEAPIMGIILGFFTGGLAALVLMALHRADRKTAIAFGPYLGAGAWLTWLLVV</sequence>
<evidence type="ECO:0000256" key="2">
    <source>
        <dbReference type="SAM" id="SignalP"/>
    </source>
</evidence>
<dbReference type="PATRIC" id="fig|1125718.3.peg.1937"/>
<dbReference type="PANTHER" id="PTHR30487">
    <property type="entry name" value="TYPE 4 PREPILIN-LIKE PROTEINS LEADER PEPTIDE-PROCESSING ENZYME"/>
    <property type="match status" value="1"/>
</dbReference>
<reference evidence="3 4" key="1">
    <citation type="submission" date="2012-05" db="EMBL/GenBank/DDBJ databases">
        <authorList>
            <person name="Harkins D.M."/>
            <person name="Madupu R."/>
            <person name="Durkin A.S."/>
            <person name="Torralba M."/>
            <person name="Methe B."/>
            <person name="Sutton G.G."/>
            <person name="Nelson K.E."/>
        </authorList>
    </citation>
    <scope>NUCLEOTIDE SEQUENCE [LARGE SCALE GENOMIC DNA]</scope>
    <source>
        <strain evidence="3 4">F0489</strain>
    </source>
</reference>
<keyword evidence="1" id="KW-0472">Membrane</keyword>
<dbReference type="Proteomes" id="UP000002941">
    <property type="component" value="Unassembled WGS sequence"/>
</dbReference>
<gene>
    <name evidence="3" type="ORF">HMPREF1318_1288</name>
</gene>
<keyword evidence="4" id="KW-1185">Reference proteome</keyword>
<proteinExistence type="predicted"/>
<evidence type="ECO:0000313" key="4">
    <source>
        <dbReference type="Proteomes" id="UP000002941"/>
    </source>
</evidence>
<name>J1H705_9ACTO</name>
<dbReference type="OrthoDB" id="3253718at2"/>
<evidence type="ECO:0000256" key="1">
    <source>
        <dbReference type="SAM" id="Phobius"/>
    </source>
</evidence>
<feature type="transmembrane region" description="Helical" evidence="1">
    <location>
        <begin position="85"/>
        <end position="104"/>
    </location>
</feature>
<dbReference type="PANTHER" id="PTHR30487:SF0">
    <property type="entry name" value="PREPILIN LEADER PEPTIDASE_N-METHYLTRANSFERASE-RELATED"/>
    <property type="match status" value="1"/>
</dbReference>
<evidence type="ECO:0000313" key="3">
    <source>
        <dbReference type="EMBL" id="EJF41385.1"/>
    </source>
</evidence>
<keyword evidence="2" id="KW-0732">Signal</keyword>
<protein>
    <submittedName>
        <fullName evidence="3">Peptidase, A24 type IV prepilin peptidase family protein</fullName>
    </submittedName>
</protein>
<dbReference type="AlphaFoldDB" id="J1H705"/>
<keyword evidence="1" id="KW-0812">Transmembrane</keyword>
<feature type="transmembrane region" description="Helical" evidence="1">
    <location>
        <begin position="201"/>
        <end position="223"/>
    </location>
</feature>
<dbReference type="InterPro" id="IPR050882">
    <property type="entry name" value="Prepilin_peptidase/N-MTase"/>
</dbReference>
<keyword evidence="1" id="KW-1133">Transmembrane helix</keyword>
<organism evidence="3 4">
    <name type="scientific">Actinomyces massiliensis F0489</name>
    <dbReference type="NCBI Taxonomy" id="1125718"/>
    <lineage>
        <taxon>Bacteria</taxon>
        <taxon>Bacillati</taxon>
        <taxon>Actinomycetota</taxon>
        <taxon>Actinomycetes</taxon>
        <taxon>Actinomycetales</taxon>
        <taxon>Actinomycetaceae</taxon>
        <taxon>Actinomyces</taxon>
    </lineage>
</organism>
<feature type="transmembrane region" description="Helical" evidence="1">
    <location>
        <begin position="116"/>
        <end position="137"/>
    </location>
</feature>
<feature type="transmembrane region" description="Helical" evidence="1">
    <location>
        <begin position="61"/>
        <end position="78"/>
    </location>
</feature>
<feature type="transmembrane region" description="Helical" evidence="1">
    <location>
        <begin position="158"/>
        <end position="181"/>
    </location>
</feature>
<dbReference type="EMBL" id="AKFT01000159">
    <property type="protein sequence ID" value="EJF41385.1"/>
    <property type="molecule type" value="Genomic_DNA"/>
</dbReference>
<dbReference type="GO" id="GO:0006465">
    <property type="term" value="P:signal peptide processing"/>
    <property type="evidence" value="ECO:0007669"/>
    <property type="project" value="TreeGrafter"/>
</dbReference>
<dbReference type="RefSeq" id="WP_008732336.1">
    <property type="nucleotide sequence ID" value="NZ_AKFT01000159.1"/>
</dbReference>
<feature type="transmembrane region" description="Helical" evidence="1">
    <location>
        <begin position="230"/>
        <end position="249"/>
    </location>
</feature>
<accession>J1H705</accession>